<dbReference type="OrthoDB" id="281081at2"/>
<gene>
    <name evidence="1" type="ORF">SAMN05216406_12425</name>
    <name evidence="2" type="ORF">SAMN05421510_104513</name>
</gene>
<dbReference type="InterPro" id="IPR015867">
    <property type="entry name" value="N-reg_PII/ATP_PRibTrfase_C"/>
</dbReference>
<evidence type="ECO:0000313" key="4">
    <source>
        <dbReference type="Proteomes" id="UP000182882"/>
    </source>
</evidence>
<dbReference type="EMBL" id="FOFX01000045">
    <property type="protein sequence ID" value="SEQ38549.1"/>
    <property type="molecule type" value="Genomic_DNA"/>
</dbReference>
<sequence>MFSTPESFVSMKRIEIVIHEERLDDLIQLFHEAEVYGYTLIKKAGGFGSTGERDQDDFILEQYNAVLVLVCDKNQADKLLAVLQPKIKDFGGMCLISDCQRISVL</sequence>
<dbReference type="Pfam" id="PF00543">
    <property type="entry name" value="P-II"/>
    <property type="match status" value="1"/>
</dbReference>
<dbReference type="SUPFAM" id="SSF54913">
    <property type="entry name" value="GlnB-like"/>
    <property type="match status" value="1"/>
</dbReference>
<organism evidence="2 3">
    <name type="scientific">Nitrosomonas ureae</name>
    <dbReference type="NCBI Taxonomy" id="44577"/>
    <lineage>
        <taxon>Bacteria</taxon>
        <taxon>Pseudomonadati</taxon>
        <taxon>Pseudomonadota</taxon>
        <taxon>Betaproteobacteria</taxon>
        <taxon>Nitrosomonadales</taxon>
        <taxon>Nitrosomonadaceae</taxon>
        <taxon>Nitrosomonas</taxon>
    </lineage>
</organism>
<dbReference type="Gene3D" id="3.30.70.120">
    <property type="match status" value="1"/>
</dbReference>
<evidence type="ECO:0000313" key="1">
    <source>
        <dbReference type="EMBL" id="SDU10416.1"/>
    </source>
</evidence>
<reference evidence="2 3" key="1">
    <citation type="submission" date="2016-10" db="EMBL/GenBank/DDBJ databases">
        <authorList>
            <person name="de Groot N.N."/>
        </authorList>
    </citation>
    <scope>NUCLEOTIDE SEQUENCE [LARGE SCALE GENOMIC DNA]</scope>
    <source>
        <strain evidence="1">Nm10</strain>
        <strain evidence="2 3">Nm9</strain>
    </source>
</reference>
<evidence type="ECO:0000313" key="2">
    <source>
        <dbReference type="EMBL" id="SEQ38549.1"/>
    </source>
</evidence>
<accession>A0A0S3AK37</accession>
<dbReference type="STRING" id="44577.ATY38_09355"/>
<dbReference type="Proteomes" id="UP000181998">
    <property type="component" value="Unassembled WGS sequence"/>
</dbReference>
<reference evidence="4" key="2">
    <citation type="submission" date="2016-10" db="EMBL/GenBank/DDBJ databases">
        <authorList>
            <person name="Varghese N."/>
            <person name="Submissions S."/>
        </authorList>
    </citation>
    <scope>NUCLEOTIDE SEQUENCE [LARGE SCALE GENOMIC DNA]</scope>
    <source>
        <strain evidence="4">Nm10</strain>
    </source>
</reference>
<proteinExistence type="predicted"/>
<dbReference type="InterPro" id="IPR002187">
    <property type="entry name" value="N-reg_PII"/>
</dbReference>
<evidence type="ECO:0000313" key="3">
    <source>
        <dbReference type="Proteomes" id="UP000181998"/>
    </source>
</evidence>
<dbReference type="Proteomes" id="UP000182882">
    <property type="component" value="Unassembled WGS sequence"/>
</dbReference>
<keyword evidence="4" id="KW-1185">Reference proteome</keyword>
<dbReference type="RefSeq" id="WP_062559063.1">
    <property type="nucleotide sequence ID" value="NZ_CP013341.1"/>
</dbReference>
<dbReference type="GO" id="GO:0006808">
    <property type="term" value="P:regulation of nitrogen utilization"/>
    <property type="evidence" value="ECO:0007669"/>
    <property type="project" value="InterPro"/>
</dbReference>
<dbReference type="EMBL" id="FNLN01000024">
    <property type="protein sequence ID" value="SDU10416.1"/>
    <property type="molecule type" value="Genomic_DNA"/>
</dbReference>
<dbReference type="KEGG" id="nur:ATY38_09355"/>
<dbReference type="AlphaFoldDB" id="A0A0S3AK37"/>
<protein>
    <submittedName>
        <fullName evidence="2">Nitrogen regulatory protein P-II family</fullName>
    </submittedName>
</protein>
<name>A0A0S3AK37_9PROT</name>
<dbReference type="GO" id="GO:0030234">
    <property type="term" value="F:enzyme regulator activity"/>
    <property type="evidence" value="ECO:0007669"/>
    <property type="project" value="InterPro"/>
</dbReference>
<dbReference type="InterPro" id="IPR011322">
    <property type="entry name" value="N-reg_PII-like_a/b"/>
</dbReference>